<feature type="compositionally biased region" description="Low complexity" evidence="1">
    <location>
        <begin position="136"/>
        <end position="158"/>
    </location>
</feature>
<dbReference type="Proteomes" id="UP000283063">
    <property type="component" value="Chromosome"/>
</dbReference>
<evidence type="ECO:0000313" key="3">
    <source>
        <dbReference type="Proteomes" id="UP000283063"/>
    </source>
</evidence>
<keyword evidence="3" id="KW-1185">Reference proteome</keyword>
<accession>A0A3T0N348</accession>
<name>A0A3T0N348_9RHOB</name>
<proteinExistence type="predicted"/>
<reference evidence="2 3" key="1">
    <citation type="submission" date="2018-10" db="EMBL/GenBank/DDBJ databases">
        <title>Parasedimentitalea marina sp. nov., a psychrophilic bacterium isolated from deep seawater of the New Britain Trench.</title>
        <authorList>
            <person name="Cao J."/>
        </authorList>
    </citation>
    <scope>NUCLEOTIDE SEQUENCE [LARGE SCALE GENOMIC DNA]</scope>
    <source>
        <strain evidence="2 3">W43</strain>
    </source>
</reference>
<dbReference type="KEGG" id="sedi:EBB79_11510"/>
<evidence type="ECO:0000256" key="1">
    <source>
        <dbReference type="SAM" id="MobiDB-lite"/>
    </source>
</evidence>
<protein>
    <submittedName>
        <fullName evidence="2">Uncharacterized protein</fullName>
    </submittedName>
</protein>
<gene>
    <name evidence="2" type="ORF">EBB79_11510</name>
</gene>
<dbReference type="EMBL" id="CP033219">
    <property type="protein sequence ID" value="AZV78445.1"/>
    <property type="molecule type" value="Genomic_DNA"/>
</dbReference>
<evidence type="ECO:0000313" key="2">
    <source>
        <dbReference type="EMBL" id="AZV78445.1"/>
    </source>
</evidence>
<dbReference type="AlphaFoldDB" id="A0A3T0N348"/>
<feature type="region of interest" description="Disordered" evidence="1">
    <location>
        <begin position="127"/>
        <end position="158"/>
    </location>
</feature>
<organism evidence="2 3">
    <name type="scientific">Parasedimentitalea marina</name>
    <dbReference type="NCBI Taxonomy" id="2483033"/>
    <lineage>
        <taxon>Bacteria</taxon>
        <taxon>Pseudomonadati</taxon>
        <taxon>Pseudomonadota</taxon>
        <taxon>Alphaproteobacteria</taxon>
        <taxon>Rhodobacterales</taxon>
        <taxon>Paracoccaceae</taxon>
        <taxon>Parasedimentitalea</taxon>
    </lineage>
</organism>
<sequence length="158" mass="15408">MGLLGLGACGPTPGNPVVFGQAQTLGVSVGQGVGTPAPEFTLGYSDANIAILPTGLEVAPGTTQELGARAPNAGNAPNDTYSVFGQFGARGGKTTSGNGSFALEKFFATGAAAQNLSQGFACAASDGRASEHCHNTTSHTQTPAPASTSSTGSSTGSS</sequence>